<organism evidence="7 8">
    <name type="scientific">Rhizobium paknamense</name>
    <dbReference type="NCBI Taxonomy" id="1206817"/>
    <lineage>
        <taxon>Bacteria</taxon>
        <taxon>Pseudomonadati</taxon>
        <taxon>Pseudomonadota</taxon>
        <taxon>Alphaproteobacteria</taxon>
        <taxon>Hyphomicrobiales</taxon>
        <taxon>Rhizobiaceae</taxon>
        <taxon>Rhizobium/Agrobacterium group</taxon>
        <taxon>Rhizobium</taxon>
    </lineage>
</organism>
<proteinExistence type="inferred from homology"/>
<evidence type="ECO:0000313" key="8">
    <source>
        <dbReference type="Proteomes" id="UP001235269"/>
    </source>
</evidence>
<sequence length="114" mass="12829">MHRARIADKAAKLRLDEINRIKAKLNLAGLTLLAIDREYGLPRGTAGNTLQQANLAGERAIAAALKTRPHLLWRSRYHPSGERRAPQPAENYRRPPSMLDRRQKHETDGSMEAA</sequence>
<dbReference type="InterPro" id="IPR038722">
    <property type="entry name" value="Ner_HTH_dom"/>
</dbReference>
<keyword evidence="3" id="KW-0238">DNA-binding</keyword>
<protein>
    <submittedName>
        <fullName evidence="7">Ner family transcriptional regulator</fullName>
    </submittedName>
</protein>
<feature type="domain" description="Ner winged helix-turn-helix DNA-binding" evidence="6">
    <location>
        <begin position="20"/>
        <end position="84"/>
    </location>
</feature>
<evidence type="ECO:0000256" key="4">
    <source>
        <dbReference type="ARBA" id="ARBA00023163"/>
    </source>
</evidence>
<name>A0ABU0I8Q2_9HYPH</name>
<dbReference type="EMBL" id="JAUSWH010000002">
    <property type="protein sequence ID" value="MDQ0454620.1"/>
    <property type="molecule type" value="Genomic_DNA"/>
</dbReference>
<reference evidence="7 8" key="1">
    <citation type="submission" date="2023-07" db="EMBL/GenBank/DDBJ databases">
        <title>Genomic Encyclopedia of Type Strains, Phase IV (KMG-IV): sequencing the most valuable type-strain genomes for metagenomic binning, comparative biology and taxonomic classification.</title>
        <authorList>
            <person name="Goeker M."/>
        </authorList>
    </citation>
    <scope>NUCLEOTIDE SEQUENCE [LARGE SCALE GENOMIC DNA]</scope>
    <source>
        <strain evidence="7 8">DSM 100301</strain>
    </source>
</reference>
<feature type="region of interest" description="Disordered" evidence="5">
    <location>
        <begin position="74"/>
        <end position="114"/>
    </location>
</feature>
<accession>A0ABU0I8Q2</accession>
<keyword evidence="2" id="KW-0805">Transcription regulation</keyword>
<comment type="caution">
    <text evidence="7">The sequence shown here is derived from an EMBL/GenBank/DDBJ whole genome shotgun (WGS) entry which is preliminary data.</text>
</comment>
<evidence type="ECO:0000259" key="6">
    <source>
        <dbReference type="Pfam" id="PF13693"/>
    </source>
</evidence>
<keyword evidence="4" id="KW-0804">Transcription</keyword>
<evidence type="ECO:0000313" key="7">
    <source>
        <dbReference type="EMBL" id="MDQ0454620.1"/>
    </source>
</evidence>
<comment type="similarity">
    <text evidence="1">Belongs to the ner transcriptional regulatory family.</text>
</comment>
<dbReference type="InterPro" id="IPR010982">
    <property type="entry name" value="Lambda_DNA-bd_dom_sf"/>
</dbReference>
<evidence type="ECO:0000256" key="3">
    <source>
        <dbReference type="ARBA" id="ARBA00023125"/>
    </source>
</evidence>
<dbReference type="RefSeq" id="WP_307156825.1">
    <property type="nucleotide sequence ID" value="NZ_JAUSWH010000002.1"/>
</dbReference>
<evidence type="ECO:0000256" key="5">
    <source>
        <dbReference type="SAM" id="MobiDB-lite"/>
    </source>
</evidence>
<dbReference type="Pfam" id="PF13693">
    <property type="entry name" value="HTH_35"/>
    <property type="match status" value="1"/>
</dbReference>
<dbReference type="SUPFAM" id="SSF47413">
    <property type="entry name" value="lambda repressor-like DNA-binding domains"/>
    <property type="match status" value="1"/>
</dbReference>
<feature type="compositionally biased region" description="Basic and acidic residues" evidence="5">
    <location>
        <begin position="99"/>
        <end position="108"/>
    </location>
</feature>
<dbReference type="Proteomes" id="UP001235269">
    <property type="component" value="Unassembled WGS sequence"/>
</dbReference>
<evidence type="ECO:0000256" key="1">
    <source>
        <dbReference type="ARBA" id="ARBA00006157"/>
    </source>
</evidence>
<evidence type="ECO:0000256" key="2">
    <source>
        <dbReference type="ARBA" id="ARBA00023015"/>
    </source>
</evidence>
<dbReference type="Gene3D" id="1.10.260.40">
    <property type="entry name" value="lambda repressor-like DNA-binding domains"/>
    <property type="match status" value="1"/>
</dbReference>
<gene>
    <name evidence="7" type="ORF">QO005_000947</name>
</gene>
<keyword evidence="8" id="KW-1185">Reference proteome</keyword>